<evidence type="ECO:0008006" key="3">
    <source>
        <dbReference type="Google" id="ProtNLM"/>
    </source>
</evidence>
<evidence type="ECO:0000313" key="2">
    <source>
        <dbReference type="Proteomes" id="UP001247620"/>
    </source>
</evidence>
<name>A0ABU1TGE0_9SPHI</name>
<evidence type="ECO:0000313" key="1">
    <source>
        <dbReference type="EMBL" id="MDR6943876.1"/>
    </source>
</evidence>
<dbReference type="EMBL" id="JAVDUU010000003">
    <property type="protein sequence ID" value="MDR6943876.1"/>
    <property type="molecule type" value="Genomic_DNA"/>
</dbReference>
<accession>A0ABU1TGE0</accession>
<proteinExistence type="predicted"/>
<dbReference type="Proteomes" id="UP001247620">
    <property type="component" value="Unassembled WGS sequence"/>
</dbReference>
<keyword evidence="2" id="KW-1185">Reference proteome</keyword>
<sequence>MNTKIKYTLGVNQVESHRLIESRYYATKGRLFQNVKILKTCQRAFTAYRRLQAIKKGTFFKNTLIYQIDCILRFYKS</sequence>
<reference evidence="1 2" key="1">
    <citation type="submission" date="2023-07" db="EMBL/GenBank/DDBJ databases">
        <title>Sorghum-associated microbial communities from plants grown in Nebraska, USA.</title>
        <authorList>
            <person name="Schachtman D."/>
        </authorList>
    </citation>
    <scope>NUCLEOTIDE SEQUENCE [LARGE SCALE GENOMIC DNA]</scope>
    <source>
        <strain evidence="1 2">3262</strain>
    </source>
</reference>
<gene>
    <name evidence="1" type="ORF">J2W55_003729</name>
</gene>
<comment type="caution">
    <text evidence="1">The sequence shown here is derived from an EMBL/GenBank/DDBJ whole genome shotgun (WGS) entry which is preliminary data.</text>
</comment>
<protein>
    <recommendedName>
        <fullName evidence="3">Transposase</fullName>
    </recommendedName>
</protein>
<organism evidence="1 2">
    <name type="scientific">Mucilaginibacter pocheonensis</name>
    <dbReference type="NCBI Taxonomy" id="398050"/>
    <lineage>
        <taxon>Bacteria</taxon>
        <taxon>Pseudomonadati</taxon>
        <taxon>Bacteroidota</taxon>
        <taxon>Sphingobacteriia</taxon>
        <taxon>Sphingobacteriales</taxon>
        <taxon>Sphingobacteriaceae</taxon>
        <taxon>Mucilaginibacter</taxon>
    </lineage>
</organism>